<keyword evidence="11" id="KW-1185">Reference proteome</keyword>
<dbReference type="Pfam" id="PF00479">
    <property type="entry name" value="G6PD_N"/>
    <property type="match status" value="1"/>
</dbReference>
<dbReference type="NCBIfam" id="NF009492">
    <property type="entry name" value="PRK12853.1-3"/>
    <property type="match status" value="1"/>
</dbReference>
<evidence type="ECO:0000256" key="7">
    <source>
        <dbReference type="HAMAP-Rule" id="MF_00966"/>
    </source>
</evidence>
<evidence type="ECO:0000256" key="5">
    <source>
        <dbReference type="ARBA" id="ARBA00023002"/>
    </source>
</evidence>
<dbReference type="PIRSF" id="PIRSF000110">
    <property type="entry name" value="G6PD"/>
    <property type="match status" value="1"/>
</dbReference>
<evidence type="ECO:0000256" key="3">
    <source>
        <dbReference type="ARBA" id="ARBA00022526"/>
    </source>
</evidence>
<comment type="similarity">
    <text evidence="2 7">Belongs to the glucose-6-phosphate dehydrogenase family.</text>
</comment>
<dbReference type="Gene3D" id="3.40.50.720">
    <property type="entry name" value="NAD(P)-binding Rossmann-like Domain"/>
    <property type="match status" value="1"/>
</dbReference>
<evidence type="ECO:0000256" key="6">
    <source>
        <dbReference type="ARBA" id="ARBA00023277"/>
    </source>
</evidence>
<proteinExistence type="inferred from homology"/>
<sequence length="490" mass="55501">MTTTAPTNKACDLILFGTKGDLARRKLIPALYQLEKSSLLNAESKIIGVARDAMSLDEYKELVRFNLSKFVKEGVDADVLARLQERLVYVQVDLSKEDDYKALKQVTDPKKRIPVSYFATAPSLFGHICKGLSLAGLSGEPARVVLEKPIGHDLASSKVINNEVAKYFNECQIYRIDHYLGKETVLNLLALRFANSIFAANWDHNAIDHVQISVAEEVGVEGRWGYYDDAGQMRDMVQNHLLQVLSLIAMEPPARLDADSIRDEKLKVLKALRPINLSNVQEKTVRGQYASGFVGGHSVPGYLEEEDARPNSKTETFVAIKVDIDNWRWAGVPFYLRTGKRMPNKVSEVVICFKPQPHNIFFETYKQLPANKLIIRLQPDEGVEIQIMNKIPGLGETMQLQQSKLDLSFDETFKSQRIADAYERLLLEAMLGNQYLFVRRDEVEQAWKWVDGILDAWRTTNEPPKPYQAGTWGPVSAISLLARDDRNWDE</sequence>
<dbReference type="Gene3D" id="3.30.360.10">
    <property type="entry name" value="Dihydrodipicolinate Reductase, domain 2"/>
    <property type="match status" value="1"/>
</dbReference>
<dbReference type="PRINTS" id="PR00079">
    <property type="entry name" value="G6PDHDRGNASE"/>
</dbReference>
<dbReference type="PANTHER" id="PTHR23429:SF0">
    <property type="entry name" value="GLUCOSE-6-PHOSPHATE 1-DEHYDROGENASE"/>
    <property type="match status" value="1"/>
</dbReference>
<evidence type="ECO:0000256" key="2">
    <source>
        <dbReference type="ARBA" id="ARBA00009975"/>
    </source>
</evidence>
<dbReference type="Proteomes" id="UP001595962">
    <property type="component" value="Unassembled WGS sequence"/>
</dbReference>
<evidence type="ECO:0000313" key="11">
    <source>
        <dbReference type="Proteomes" id="UP001595962"/>
    </source>
</evidence>
<feature type="domain" description="Glucose-6-phosphate dehydrogenase C-terminal" evidence="9">
    <location>
        <begin position="189"/>
        <end position="488"/>
    </location>
</feature>
<comment type="caution">
    <text evidence="7">Lacks conserved residue(s) required for the propagation of feature annotation.</text>
</comment>
<gene>
    <name evidence="7 10" type="primary">zwf</name>
    <name evidence="10" type="ORF">ACFO3I_04710</name>
</gene>
<keyword evidence="5 7" id="KW-0560">Oxidoreductase</keyword>
<dbReference type="EC" id="1.1.1.49" evidence="7"/>
<feature type="binding site" evidence="7">
    <location>
        <position position="216"/>
    </location>
    <ligand>
        <name>substrate</name>
    </ligand>
</feature>
<comment type="function">
    <text evidence="7">Catalyzes the oxidation of glucose 6-phosphate to 6-phosphogluconolactone.</text>
</comment>
<feature type="binding site" evidence="7">
    <location>
        <position position="51"/>
    </location>
    <ligand>
        <name>NADP(+)</name>
        <dbReference type="ChEBI" id="CHEBI:58349"/>
    </ligand>
</feature>
<comment type="pathway">
    <text evidence="1 7">Carbohydrate degradation; pentose phosphate pathway; D-ribulose 5-phosphate from D-glucose 6-phosphate (oxidative stage): step 1/3.</text>
</comment>
<evidence type="ECO:0000313" key="10">
    <source>
        <dbReference type="EMBL" id="MFC4654326.1"/>
    </source>
</evidence>
<dbReference type="InterPro" id="IPR022674">
    <property type="entry name" value="G6P_DH_NAD-bd"/>
</dbReference>
<evidence type="ECO:0000259" key="9">
    <source>
        <dbReference type="Pfam" id="PF02781"/>
    </source>
</evidence>
<feature type="binding site" evidence="7">
    <location>
        <position position="148"/>
    </location>
    <ligand>
        <name>NADP(+)</name>
        <dbReference type="ChEBI" id="CHEBI:58349"/>
    </ligand>
</feature>
<dbReference type="InterPro" id="IPR019796">
    <property type="entry name" value="G6P_DH_AS"/>
</dbReference>
<feature type="domain" description="Glucose-6-phosphate dehydrogenase NAD-binding" evidence="8">
    <location>
        <begin position="14"/>
        <end position="187"/>
    </location>
</feature>
<name>A0ABV9JIH6_9GAMM</name>
<dbReference type="InterPro" id="IPR001282">
    <property type="entry name" value="G6P_DH"/>
</dbReference>
<dbReference type="RefSeq" id="WP_377332165.1">
    <property type="nucleotide sequence ID" value="NZ_JBHSGB010000005.1"/>
</dbReference>
<feature type="binding site" evidence="7">
    <location>
        <position position="182"/>
    </location>
    <ligand>
        <name>substrate</name>
    </ligand>
</feature>
<keyword evidence="4 7" id="KW-0521">NADP</keyword>
<accession>A0ABV9JIH6</accession>
<dbReference type="PROSITE" id="PS00069">
    <property type="entry name" value="G6P_DEHYDROGENASE"/>
    <property type="match status" value="1"/>
</dbReference>
<protein>
    <recommendedName>
        <fullName evidence="7">Glucose-6-phosphate 1-dehydrogenase</fullName>
        <shortName evidence="7">G6PD</shortName>
        <ecNumber evidence="7">1.1.1.49</ecNumber>
    </recommendedName>
</protein>
<keyword evidence="6 7" id="KW-0119">Carbohydrate metabolism</keyword>
<feature type="binding site" evidence="7">
    <location>
        <position position="345"/>
    </location>
    <ligand>
        <name>substrate</name>
    </ligand>
</feature>
<dbReference type="EMBL" id="JBHSGB010000005">
    <property type="protein sequence ID" value="MFC4654326.1"/>
    <property type="molecule type" value="Genomic_DNA"/>
</dbReference>
<evidence type="ECO:0000259" key="8">
    <source>
        <dbReference type="Pfam" id="PF00479"/>
    </source>
</evidence>
<feature type="binding site" evidence="7">
    <location>
        <position position="340"/>
    </location>
    <ligand>
        <name>substrate</name>
    </ligand>
</feature>
<keyword evidence="3 7" id="KW-0313">Glucose metabolism</keyword>
<dbReference type="GO" id="GO:0004345">
    <property type="term" value="F:glucose-6-phosphate dehydrogenase activity"/>
    <property type="evidence" value="ECO:0007669"/>
    <property type="project" value="UniProtKB-EC"/>
</dbReference>
<feature type="active site" description="Proton acceptor" evidence="7">
    <location>
        <position position="240"/>
    </location>
</feature>
<comment type="catalytic activity">
    <reaction evidence="7">
        <text>D-glucose 6-phosphate + NADP(+) = 6-phospho-D-glucono-1,5-lactone + NADPH + H(+)</text>
        <dbReference type="Rhea" id="RHEA:15841"/>
        <dbReference type="ChEBI" id="CHEBI:15378"/>
        <dbReference type="ChEBI" id="CHEBI:57783"/>
        <dbReference type="ChEBI" id="CHEBI:57955"/>
        <dbReference type="ChEBI" id="CHEBI:58349"/>
        <dbReference type="ChEBI" id="CHEBI:61548"/>
        <dbReference type="EC" id="1.1.1.49"/>
    </reaction>
</comment>
<dbReference type="Pfam" id="PF02781">
    <property type="entry name" value="G6PD_C"/>
    <property type="match status" value="1"/>
</dbReference>
<evidence type="ECO:0000256" key="4">
    <source>
        <dbReference type="ARBA" id="ARBA00022857"/>
    </source>
</evidence>
<feature type="binding site" evidence="7">
    <location>
        <position position="235"/>
    </location>
    <ligand>
        <name>substrate</name>
    </ligand>
</feature>
<reference evidence="11" key="1">
    <citation type="journal article" date="2019" name="Int. J. Syst. Evol. Microbiol.">
        <title>The Global Catalogue of Microorganisms (GCM) 10K type strain sequencing project: providing services to taxonomists for standard genome sequencing and annotation.</title>
        <authorList>
            <consortium name="The Broad Institute Genomics Platform"/>
            <consortium name="The Broad Institute Genome Sequencing Center for Infectious Disease"/>
            <person name="Wu L."/>
            <person name="Ma J."/>
        </authorList>
    </citation>
    <scope>NUCLEOTIDE SEQUENCE [LARGE SCALE GENOMIC DNA]</scope>
    <source>
        <strain evidence="11">DT28</strain>
    </source>
</reference>
<feature type="binding site" evidence="7">
    <location>
        <position position="178"/>
    </location>
    <ligand>
        <name>substrate</name>
    </ligand>
</feature>
<dbReference type="InterPro" id="IPR022675">
    <property type="entry name" value="G6P_DH_C"/>
</dbReference>
<evidence type="ECO:0000256" key="1">
    <source>
        <dbReference type="ARBA" id="ARBA00004937"/>
    </source>
</evidence>
<dbReference type="SUPFAM" id="SSF51735">
    <property type="entry name" value="NAD(P)-binding Rossmann-fold domains"/>
    <property type="match status" value="1"/>
</dbReference>
<dbReference type="SUPFAM" id="SSF55347">
    <property type="entry name" value="Glyceraldehyde-3-phosphate dehydrogenase-like, C-terminal domain"/>
    <property type="match status" value="1"/>
</dbReference>
<feature type="binding site" evidence="7">
    <location>
        <begin position="93"/>
        <end position="94"/>
    </location>
    <ligand>
        <name>NADP(+)</name>
        <dbReference type="ChEBI" id="CHEBI:58349"/>
    </ligand>
</feature>
<dbReference type="InterPro" id="IPR036291">
    <property type="entry name" value="NAD(P)-bd_dom_sf"/>
</dbReference>
<organism evidence="10 11">
    <name type="scientific">Rheinheimera marina</name>
    <dbReference type="NCBI Taxonomy" id="1774958"/>
    <lineage>
        <taxon>Bacteria</taxon>
        <taxon>Pseudomonadati</taxon>
        <taxon>Pseudomonadota</taxon>
        <taxon>Gammaproteobacteria</taxon>
        <taxon>Chromatiales</taxon>
        <taxon>Chromatiaceae</taxon>
        <taxon>Rheinheimera</taxon>
    </lineage>
</organism>
<dbReference type="NCBIfam" id="TIGR00871">
    <property type="entry name" value="zwf"/>
    <property type="match status" value="1"/>
</dbReference>
<dbReference type="PANTHER" id="PTHR23429">
    <property type="entry name" value="GLUCOSE-6-PHOSPHATE 1-DEHYDROGENASE G6PD"/>
    <property type="match status" value="1"/>
</dbReference>
<comment type="caution">
    <text evidence="10">The sequence shown here is derived from an EMBL/GenBank/DDBJ whole genome shotgun (WGS) entry which is preliminary data.</text>
</comment>
<dbReference type="HAMAP" id="MF_00966">
    <property type="entry name" value="G6PD"/>
    <property type="match status" value="1"/>
</dbReference>